<comment type="caution">
    <text evidence="1">The sequence shown here is derived from an EMBL/GenBank/DDBJ whole genome shotgun (WGS) entry which is preliminary data.</text>
</comment>
<reference evidence="1 2" key="1">
    <citation type="journal article" date="2016" name="Nat. Commun.">
        <title>Thousands of microbial genomes shed light on interconnected biogeochemical processes in an aquifer system.</title>
        <authorList>
            <person name="Anantharaman K."/>
            <person name="Brown C.T."/>
            <person name="Hug L.A."/>
            <person name="Sharon I."/>
            <person name="Castelle C.J."/>
            <person name="Probst A.J."/>
            <person name="Thomas B.C."/>
            <person name="Singh A."/>
            <person name="Wilkins M.J."/>
            <person name="Karaoz U."/>
            <person name="Brodie E.L."/>
            <person name="Williams K.H."/>
            <person name="Hubbard S.S."/>
            <person name="Banfield J.F."/>
        </authorList>
    </citation>
    <scope>NUCLEOTIDE SEQUENCE [LARGE SCALE GENOMIC DNA]</scope>
</reference>
<accession>A0A1F8EY56</accession>
<protein>
    <submittedName>
        <fullName evidence="1">Uncharacterized protein</fullName>
    </submittedName>
</protein>
<gene>
    <name evidence="1" type="ORF">A2746_02025</name>
</gene>
<name>A0A1F8EY56_9BACT</name>
<dbReference type="EMBL" id="MGJJ01000006">
    <property type="protein sequence ID" value="OGN05803.1"/>
    <property type="molecule type" value="Genomic_DNA"/>
</dbReference>
<dbReference type="Proteomes" id="UP000177419">
    <property type="component" value="Unassembled WGS sequence"/>
</dbReference>
<proteinExistence type="predicted"/>
<organism evidence="1 2">
    <name type="scientific">Candidatus Yanofskybacteria bacterium RIFCSPHIGHO2_01_FULL_44_22</name>
    <dbReference type="NCBI Taxonomy" id="1802669"/>
    <lineage>
        <taxon>Bacteria</taxon>
        <taxon>Candidatus Yanofskyibacteriota</taxon>
    </lineage>
</organism>
<evidence type="ECO:0000313" key="2">
    <source>
        <dbReference type="Proteomes" id="UP000177419"/>
    </source>
</evidence>
<dbReference type="AlphaFoldDB" id="A0A1F8EY56"/>
<sequence>MAERLWLYALPNVASGRDSVVIFSFSSAAKLPLKAKDNPTITKPAINRARKPFLFRIRFFLGNFKIAKIQPLLSEIAVKILYNIIIELYFAKQKLIYPLTMVPFVNFVNYIFLKCLI</sequence>
<evidence type="ECO:0000313" key="1">
    <source>
        <dbReference type="EMBL" id="OGN05803.1"/>
    </source>
</evidence>